<evidence type="ECO:0000256" key="1">
    <source>
        <dbReference type="SAM" id="SignalP"/>
    </source>
</evidence>
<dbReference type="InterPro" id="IPR036322">
    <property type="entry name" value="WD40_repeat_dom_sf"/>
</dbReference>
<dbReference type="InParanoid" id="Q22SS2"/>
<dbReference type="HOGENOM" id="CLU_000956_0_0_1"/>
<accession>Q22SS2</accession>
<proteinExistence type="predicted"/>
<keyword evidence="3" id="KW-1185">Reference proteome</keyword>
<evidence type="ECO:0000313" key="3">
    <source>
        <dbReference type="Proteomes" id="UP000009168"/>
    </source>
</evidence>
<feature type="chain" id="PRO_5004201145" description="Transmembrane protein" evidence="1">
    <location>
        <begin position="24"/>
        <end position="1953"/>
    </location>
</feature>
<reference evidence="3" key="1">
    <citation type="journal article" date="2006" name="PLoS Biol.">
        <title>Macronuclear genome sequence of the ciliate Tetrahymena thermophila, a model eukaryote.</title>
        <authorList>
            <person name="Eisen J.A."/>
            <person name="Coyne R.S."/>
            <person name="Wu M."/>
            <person name="Wu D."/>
            <person name="Thiagarajan M."/>
            <person name="Wortman J.R."/>
            <person name="Badger J.H."/>
            <person name="Ren Q."/>
            <person name="Amedeo P."/>
            <person name="Jones K.M."/>
            <person name="Tallon L.J."/>
            <person name="Delcher A.L."/>
            <person name="Salzberg S.L."/>
            <person name="Silva J.C."/>
            <person name="Haas B.J."/>
            <person name="Majoros W.H."/>
            <person name="Farzad M."/>
            <person name="Carlton J.M."/>
            <person name="Smith R.K. Jr."/>
            <person name="Garg J."/>
            <person name="Pearlman R.E."/>
            <person name="Karrer K.M."/>
            <person name="Sun L."/>
            <person name="Manning G."/>
            <person name="Elde N.C."/>
            <person name="Turkewitz A.P."/>
            <person name="Asai D.J."/>
            <person name="Wilkes D.E."/>
            <person name="Wang Y."/>
            <person name="Cai H."/>
            <person name="Collins K."/>
            <person name="Stewart B.A."/>
            <person name="Lee S.R."/>
            <person name="Wilamowska K."/>
            <person name="Weinberg Z."/>
            <person name="Ruzzo W.L."/>
            <person name="Wloga D."/>
            <person name="Gaertig J."/>
            <person name="Frankel J."/>
            <person name="Tsao C.-C."/>
            <person name="Gorovsky M.A."/>
            <person name="Keeling P.J."/>
            <person name="Waller R.F."/>
            <person name="Patron N.J."/>
            <person name="Cherry J.M."/>
            <person name="Stover N.A."/>
            <person name="Krieger C.J."/>
            <person name="del Toro C."/>
            <person name="Ryder H.F."/>
            <person name="Williamson S.C."/>
            <person name="Barbeau R.A."/>
            <person name="Hamilton E.P."/>
            <person name="Orias E."/>
        </authorList>
    </citation>
    <scope>NUCLEOTIDE SEQUENCE [LARGE SCALE GENOMIC DNA]</scope>
    <source>
        <strain evidence="3">SB210</strain>
    </source>
</reference>
<dbReference type="SUPFAM" id="SSF50978">
    <property type="entry name" value="WD40 repeat-like"/>
    <property type="match status" value="1"/>
</dbReference>
<gene>
    <name evidence="2" type="ORF">TTHERM_00813090</name>
</gene>
<dbReference type="InterPro" id="IPR009030">
    <property type="entry name" value="Growth_fac_rcpt_cys_sf"/>
</dbReference>
<dbReference type="EMBL" id="GG662841">
    <property type="protein sequence ID" value="EAR88392.3"/>
    <property type="molecule type" value="Genomic_DNA"/>
</dbReference>
<keyword evidence="1" id="KW-0732">Signal</keyword>
<evidence type="ECO:0000313" key="2">
    <source>
        <dbReference type="EMBL" id="EAR88392.3"/>
    </source>
</evidence>
<dbReference type="GeneID" id="7832994"/>
<dbReference type="KEGG" id="tet:TTHERM_00813090"/>
<organism evidence="2 3">
    <name type="scientific">Tetrahymena thermophila (strain SB210)</name>
    <dbReference type="NCBI Taxonomy" id="312017"/>
    <lineage>
        <taxon>Eukaryota</taxon>
        <taxon>Sar</taxon>
        <taxon>Alveolata</taxon>
        <taxon>Ciliophora</taxon>
        <taxon>Intramacronucleata</taxon>
        <taxon>Oligohymenophorea</taxon>
        <taxon>Hymenostomatida</taxon>
        <taxon>Tetrahymenina</taxon>
        <taxon>Tetrahymenidae</taxon>
        <taxon>Tetrahymena</taxon>
    </lineage>
</organism>
<protein>
    <recommendedName>
        <fullName evidence="4">Transmembrane protein</fullName>
    </recommendedName>
</protein>
<dbReference type="Gene3D" id="2.130.10.10">
    <property type="entry name" value="YVTN repeat-like/Quinoprotein amine dehydrogenase"/>
    <property type="match status" value="1"/>
</dbReference>
<sequence>MLIKLAIIKSYIVLLVIQLIAKAQNTCVEGCSSCSNSNNQNICTKCLDGYQLDSNNNLCVYTKCSSNLFYDRNIHDIGNIDNECVAICSPFSYKNYQNNLCQSKLQCSIQKPSQLFMKDNTITKDFFIYQDNYYVIQKENYLSVYDRNDLNLVKSNDNSISYWDIKNESRNSKTYLKNISFNQFTEIASIDNHYGLIYNIYSQKESEFQIFYDQLNQVFSQSNSFKLNVNAQKIKFIDQWMFIQNLNSIIVYKIIVTNNNDSLNLQIENHFTFKSQQNKNYFDTLSISQFGIYVLVQDDSASLVNLNDNSFQPVQIQMNDQQEIQKGRIFQASDTDLNTYLIIQSEQQLIYTNLQTNSSNIIQEIDSLTDFEVCDFMDKEKKIVVLDSNINLSFFYFDQNQKEFIESTQKFTLKYNTNYLYLVKYQNQISPQKEFVYELIALNNDYIQIVKKSDSLIKHEKQLIQINLIINFNLAFPSVDYSIISKIVLSYQPPIAIQLNQQGGINFYDYSQETKCVLQKQLKLGFSFGFKSIQKFYNDKIIIYDNKGYIIDIYKKNILNVFKAQNQQYTTNNDMLAMIFQDCLIIQSSNLQNVFKNCQIDFISRDINIYLNKDLKIMAQNEYEEKVSVYQINLKDQTIQLLNTINNITYFQIIKKFYSLTDKINNNFSLEQILTIDENNNFRIYDFSLSLIYEMKSLTITGVTTIYLVVNDNQMYVLEGNQGILFINITDNSSCIIQLGYKLGQTEFQKKVNEYGKTYYWAYVMQATQMFEYAFDLQKQIVIETGFYYFNTISYLSVYVQNLKSTTQMSTYQNEDFDKVLSSYVQKYKRYQFTSRMVYQQSLYSQKFGKLFVIFDSKLVSFDIYTGSQEILSTLEASIYDVSMKLYDEFLLYYSSEYENYFIILINLSTNEKFLKKLEHAIKNIFYSKDDNLIYLYNNIQFDILDTKLIFVQSIFNDFQLKNINLECFAFKYQISCLSQSSTTSNNSFLLVYDKVFKVSKKVKFEDSQFTVSLFDEQYNHIYIYSSDHQNLKIYATDGILIQTVNNIQQGCLFFTSKAVCRSQKSLIIVDKNTLALNEYQFEKMDSNAFQQMVYIDYLNYLLIQNPLGKQISVYDISAQRYIFDIQVKQNEVNNNYISFFEFYENLSNYVIFLDQMGTLYISSLRNKPSFQTYINVIQDFQREKGFRIIQYDSLSNDIYLNYDGYIYKLDLNQLGIERDPQLNEPYTLYTQIQRDNQQTDYLILSQDSLIFRYSQQKIKFELSILMSSRILDIKYNQSDDVLTLGLENSILFYQQYQSCKNSNTDPDIYQLDNIQFQQFIIDSIVITSDQKILHLDLKAGVITKTIQFNLTQTVTQFNVNKKQDLIIVGFSDGQVLQYNLTSQDYFLYDTIKEVSLKISIIVIQLIEISDSKLLAYIVSNGALLLQIDVLKQQVIKQIDLRSLVDEDPSISLSKFLIDQNYQRYLFCFNGQKKVYIWNYSKNEQERNLSLPKMESNLRIEQNFLIIQCIFQINLYQLNKKIEFVASIKKDFTQDSILDFKLFNNKTIAIFLIDRFELFIINGDKFNMITQISYQYSRLLNYSIDSQKNVLSILGLHQAGVFENKYNLDIYKSETVSECFFFSSSKEYQNIIEEQTYVAPKQKEIQTINGVSLVNQENQFIYFYLQIPSDNIQNLFLQTSSISNSQQVMAPYDIQNNFIALQNTTFQNLSQSTLQFTNFSLTFQNSTNLFINITQNKKTQQVIFQNMAIDFECFGSLLLIKSNEVIIEKGYFKFNTAQNGGAIYFQSILKKIEFKKSLFQQNTAKSSGGALFLENIANCLVLFDSQTIIKNNRAFIGGGLRIVQTDQKKLLLPQNFPFSKNIFDNVAEIYGDDSTSYLQNIIIQNNDYTNEELFIFYKDQSNVPKKFQNDFSRYAEMRQFRSGGLINFKMYIVDEQNRYLSFSKDKLEQAKFQ</sequence>
<dbReference type="InterPro" id="IPR015943">
    <property type="entry name" value="WD40/YVTN_repeat-like_dom_sf"/>
</dbReference>
<dbReference type="OrthoDB" id="5956805at2759"/>
<feature type="signal peptide" evidence="1">
    <location>
        <begin position="1"/>
        <end position="23"/>
    </location>
</feature>
<dbReference type="SUPFAM" id="SSF57184">
    <property type="entry name" value="Growth factor receptor domain"/>
    <property type="match status" value="1"/>
</dbReference>
<dbReference type="RefSeq" id="XP_001008637.3">
    <property type="nucleotide sequence ID" value="XM_001008637.3"/>
</dbReference>
<name>Q22SS2_TETTS</name>
<dbReference type="Proteomes" id="UP000009168">
    <property type="component" value="Unassembled WGS sequence"/>
</dbReference>
<evidence type="ECO:0008006" key="4">
    <source>
        <dbReference type="Google" id="ProtNLM"/>
    </source>
</evidence>